<evidence type="ECO:0000313" key="1">
    <source>
        <dbReference type="EMBL" id="GAI67459.1"/>
    </source>
</evidence>
<comment type="caution">
    <text evidence="1">The sequence shown here is derived from an EMBL/GenBank/DDBJ whole genome shotgun (WGS) entry which is preliminary data.</text>
</comment>
<accession>X1SI89</accession>
<proteinExistence type="predicted"/>
<name>X1SI89_9ZZZZ</name>
<gene>
    <name evidence="1" type="ORF">S12H4_00065</name>
</gene>
<organism evidence="1">
    <name type="scientific">marine sediment metagenome</name>
    <dbReference type="NCBI Taxonomy" id="412755"/>
    <lineage>
        <taxon>unclassified sequences</taxon>
        <taxon>metagenomes</taxon>
        <taxon>ecological metagenomes</taxon>
    </lineage>
</organism>
<dbReference type="AlphaFoldDB" id="X1SI89"/>
<sequence length="366" mass="40440">MEHYELRLLAEYHWTGTQTANTWKRPTPRDVGGELERDERAEVIFAEIFPPLSPGGAEDLKKIIPVLDGQKYGEYISLSGKHESLMAPPKLSIWGGKLYSFGTPMSNNPLLSTTLKYSQSITVECLAGATDITLDYRVRLWGYVYKVNELSRVFGTMLFPTSLVDKARGRVLTLSKTGFPAGIPVNGDTWKTLPGGNNQAIPKINPLARYAYNKVATDAKSGDYQFRYTTGNVDESEENLYFDFDEKDALLVEGLGIREDPVLPAVAHLKETGLLIAGDYHPKGLIPTTASSVSDPGAAGWNNLHFGHIYPVQPTGVLWYAIPKLERPYLIWNEIGLVVTRDDGNEIAANQIITALTGIRIEMHGG</sequence>
<protein>
    <submittedName>
        <fullName evidence="1">Uncharacterized protein</fullName>
    </submittedName>
</protein>
<reference evidence="1" key="1">
    <citation type="journal article" date="2014" name="Front. Microbiol.">
        <title>High frequency of phylogenetically diverse reductive dehalogenase-homologous genes in deep subseafloor sedimentary metagenomes.</title>
        <authorList>
            <person name="Kawai M."/>
            <person name="Futagami T."/>
            <person name="Toyoda A."/>
            <person name="Takaki Y."/>
            <person name="Nishi S."/>
            <person name="Hori S."/>
            <person name="Arai W."/>
            <person name="Tsubouchi T."/>
            <person name="Morono Y."/>
            <person name="Uchiyama I."/>
            <person name="Ito T."/>
            <person name="Fujiyama A."/>
            <person name="Inagaki F."/>
            <person name="Takami H."/>
        </authorList>
    </citation>
    <scope>NUCLEOTIDE SEQUENCE</scope>
    <source>
        <strain evidence="1">Expedition CK06-06</strain>
    </source>
</reference>
<dbReference type="EMBL" id="BARW01000004">
    <property type="protein sequence ID" value="GAI67459.1"/>
    <property type="molecule type" value="Genomic_DNA"/>
</dbReference>